<feature type="transmembrane region" description="Helical" evidence="1">
    <location>
        <begin position="111"/>
        <end position="132"/>
    </location>
</feature>
<dbReference type="AlphaFoldDB" id="A0AAV7J7Q2"/>
<evidence type="ECO:0000313" key="2">
    <source>
        <dbReference type="EMBL" id="KAH0568951.1"/>
    </source>
</evidence>
<protein>
    <submittedName>
        <fullName evidence="2">Uncharacterized protein</fullName>
    </submittedName>
</protein>
<feature type="transmembrane region" description="Helical" evidence="1">
    <location>
        <begin position="72"/>
        <end position="99"/>
    </location>
</feature>
<name>A0AAV7J7Q2_COTGL</name>
<comment type="caution">
    <text evidence="2">The sequence shown here is derived from an EMBL/GenBank/DDBJ whole genome shotgun (WGS) entry which is preliminary data.</text>
</comment>
<keyword evidence="1" id="KW-1133">Transmembrane helix</keyword>
<proteinExistence type="predicted"/>
<keyword evidence="1" id="KW-0812">Transmembrane</keyword>
<reference evidence="2 3" key="1">
    <citation type="journal article" date="2021" name="J. Hered.">
        <title>A chromosome-level genome assembly of the parasitoid wasp, Cotesia glomerata (Hymenoptera: Braconidae).</title>
        <authorList>
            <person name="Pinto B.J."/>
            <person name="Weis J.J."/>
            <person name="Gamble T."/>
            <person name="Ode P.J."/>
            <person name="Paul R."/>
            <person name="Zaspel J.M."/>
        </authorList>
    </citation>
    <scope>NUCLEOTIDE SEQUENCE [LARGE SCALE GENOMIC DNA]</scope>
    <source>
        <strain evidence="2">CgM1</strain>
    </source>
</reference>
<accession>A0AAV7J7Q2</accession>
<sequence length="160" mass="18103">MAGVLFEDIFNVKDIDPEGKKFDRVVLVLVRVDKRRSVDGGYCGPVDAAMFPQQRIAPAPKQHRICRFMAQYMLILLVMLMTVVGTDTVKVTLCFKVALEMSSRRGNAEPGILYTSVLMFPVVAFLHSKIYLFNSPPELGAFIFISREKFIDLFIYSNLS</sequence>
<gene>
    <name evidence="2" type="ORF">KQX54_021650</name>
</gene>
<evidence type="ECO:0000313" key="3">
    <source>
        <dbReference type="Proteomes" id="UP000826195"/>
    </source>
</evidence>
<keyword evidence="3" id="KW-1185">Reference proteome</keyword>
<dbReference type="EMBL" id="JAHXZJ010000001">
    <property type="protein sequence ID" value="KAH0568951.1"/>
    <property type="molecule type" value="Genomic_DNA"/>
</dbReference>
<organism evidence="2 3">
    <name type="scientific">Cotesia glomerata</name>
    <name type="common">Lepidopteran parasitic wasp</name>
    <name type="synonym">Apanteles glomeratus</name>
    <dbReference type="NCBI Taxonomy" id="32391"/>
    <lineage>
        <taxon>Eukaryota</taxon>
        <taxon>Metazoa</taxon>
        <taxon>Ecdysozoa</taxon>
        <taxon>Arthropoda</taxon>
        <taxon>Hexapoda</taxon>
        <taxon>Insecta</taxon>
        <taxon>Pterygota</taxon>
        <taxon>Neoptera</taxon>
        <taxon>Endopterygota</taxon>
        <taxon>Hymenoptera</taxon>
        <taxon>Apocrita</taxon>
        <taxon>Ichneumonoidea</taxon>
        <taxon>Braconidae</taxon>
        <taxon>Microgastrinae</taxon>
        <taxon>Cotesia</taxon>
    </lineage>
</organism>
<evidence type="ECO:0000256" key="1">
    <source>
        <dbReference type="SAM" id="Phobius"/>
    </source>
</evidence>
<keyword evidence="1" id="KW-0472">Membrane</keyword>
<dbReference type="Proteomes" id="UP000826195">
    <property type="component" value="Unassembled WGS sequence"/>
</dbReference>